<protein>
    <submittedName>
        <fullName evidence="1">RADX protein</fullName>
    </submittedName>
</protein>
<feature type="non-terminal residue" evidence="1">
    <location>
        <position position="102"/>
    </location>
</feature>
<dbReference type="OrthoDB" id="123282at2759"/>
<gene>
    <name evidence="1" type="primary">Radx_2</name>
    <name evidence="1" type="ORF">CAMPRO_R05668</name>
</gene>
<dbReference type="PANTHER" id="PTHR14944:SF2">
    <property type="entry name" value="RPA-RELATED PROTEIN RADX"/>
    <property type="match status" value="1"/>
</dbReference>
<name>A0A851N5Y6_9DEND</name>
<reference evidence="1" key="1">
    <citation type="submission" date="2019-09" db="EMBL/GenBank/DDBJ databases">
        <title>Bird 10,000 Genomes (B10K) Project - Family phase.</title>
        <authorList>
            <person name="Zhang G."/>
        </authorList>
    </citation>
    <scope>NUCLEOTIDE SEQUENCE</scope>
    <source>
        <strain evidence="1">B10K-DU-001-09</strain>
        <tissue evidence="1">Muscle</tissue>
    </source>
</reference>
<dbReference type="Proteomes" id="UP000614027">
    <property type="component" value="Unassembled WGS sequence"/>
</dbReference>
<evidence type="ECO:0000313" key="2">
    <source>
        <dbReference type="Proteomes" id="UP000614027"/>
    </source>
</evidence>
<dbReference type="EMBL" id="WBMV01008251">
    <property type="protein sequence ID" value="NXC35620.1"/>
    <property type="molecule type" value="Genomic_DNA"/>
</dbReference>
<evidence type="ECO:0000313" key="1">
    <source>
        <dbReference type="EMBL" id="NXC35620.1"/>
    </source>
</evidence>
<dbReference type="AlphaFoldDB" id="A0A851N5Y6"/>
<proteinExistence type="predicted"/>
<dbReference type="GO" id="GO:0003697">
    <property type="term" value="F:single-stranded DNA binding"/>
    <property type="evidence" value="ECO:0007669"/>
    <property type="project" value="InterPro"/>
</dbReference>
<sequence length="102" mass="11796">LVGKVKDKLMKYFHHSKIFPEIIPSKFDYVHKGLLTQQCNLHAEVYRPKEKRPNKNITEFKSAVGLYYYEVAVLSINDDVAIGAAFLPLFCPDLPHLYQLDD</sequence>
<dbReference type="PANTHER" id="PTHR14944">
    <property type="entry name" value="RPA-RELATED PROTEIN RADX"/>
    <property type="match status" value="1"/>
</dbReference>
<dbReference type="InterPro" id="IPR040893">
    <property type="entry name" value="RADX"/>
</dbReference>
<feature type="non-terminal residue" evidence="1">
    <location>
        <position position="1"/>
    </location>
</feature>
<dbReference type="Pfam" id="PF17659">
    <property type="entry name" value="RADX"/>
    <property type="match status" value="1"/>
</dbReference>
<accession>A0A851N5Y6</accession>
<comment type="caution">
    <text evidence="1">The sequence shown here is derived from an EMBL/GenBank/DDBJ whole genome shotgun (WGS) entry which is preliminary data.</text>
</comment>
<keyword evidence="2" id="KW-1185">Reference proteome</keyword>
<organism evidence="1 2">
    <name type="scientific">Campylorhamphus procurvoides</name>
    <dbReference type="NCBI Taxonomy" id="190295"/>
    <lineage>
        <taxon>Eukaryota</taxon>
        <taxon>Metazoa</taxon>
        <taxon>Chordata</taxon>
        <taxon>Craniata</taxon>
        <taxon>Vertebrata</taxon>
        <taxon>Euteleostomi</taxon>
        <taxon>Archelosauria</taxon>
        <taxon>Archosauria</taxon>
        <taxon>Dinosauria</taxon>
        <taxon>Saurischia</taxon>
        <taxon>Theropoda</taxon>
        <taxon>Coelurosauria</taxon>
        <taxon>Aves</taxon>
        <taxon>Neognathae</taxon>
        <taxon>Neoaves</taxon>
        <taxon>Telluraves</taxon>
        <taxon>Australaves</taxon>
        <taxon>Passeriformes</taxon>
        <taxon>Dendrocolaptidae</taxon>
        <taxon>Campylorhamphus</taxon>
    </lineage>
</organism>